<protein>
    <submittedName>
        <fullName evidence="1">Uncharacterized protein</fullName>
    </submittedName>
</protein>
<keyword evidence="2" id="KW-1185">Reference proteome</keyword>
<dbReference type="Proteomes" id="UP001367508">
    <property type="component" value="Unassembled WGS sequence"/>
</dbReference>
<name>A0AAN9MAC9_CANGL</name>
<organism evidence="1 2">
    <name type="scientific">Canavalia gladiata</name>
    <name type="common">Sword bean</name>
    <name type="synonym">Dolichos gladiatus</name>
    <dbReference type="NCBI Taxonomy" id="3824"/>
    <lineage>
        <taxon>Eukaryota</taxon>
        <taxon>Viridiplantae</taxon>
        <taxon>Streptophyta</taxon>
        <taxon>Embryophyta</taxon>
        <taxon>Tracheophyta</taxon>
        <taxon>Spermatophyta</taxon>
        <taxon>Magnoliopsida</taxon>
        <taxon>eudicotyledons</taxon>
        <taxon>Gunneridae</taxon>
        <taxon>Pentapetalae</taxon>
        <taxon>rosids</taxon>
        <taxon>fabids</taxon>
        <taxon>Fabales</taxon>
        <taxon>Fabaceae</taxon>
        <taxon>Papilionoideae</taxon>
        <taxon>50 kb inversion clade</taxon>
        <taxon>NPAAA clade</taxon>
        <taxon>indigoferoid/millettioid clade</taxon>
        <taxon>Phaseoleae</taxon>
        <taxon>Canavalia</taxon>
    </lineage>
</organism>
<comment type="caution">
    <text evidence="1">The sequence shown here is derived from an EMBL/GenBank/DDBJ whole genome shotgun (WGS) entry which is preliminary data.</text>
</comment>
<accession>A0AAN9MAC9</accession>
<dbReference type="EMBL" id="JAYMYQ010000002">
    <property type="protein sequence ID" value="KAK7351160.1"/>
    <property type="molecule type" value="Genomic_DNA"/>
</dbReference>
<reference evidence="1 2" key="1">
    <citation type="submission" date="2024-01" db="EMBL/GenBank/DDBJ databases">
        <title>The genomes of 5 underutilized Papilionoideae crops provide insights into root nodulation and disease resistanc.</title>
        <authorList>
            <person name="Jiang F."/>
        </authorList>
    </citation>
    <scope>NUCLEOTIDE SEQUENCE [LARGE SCALE GENOMIC DNA]</scope>
    <source>
        <strain evidence="1">LVBAO_FW01</strain>
        <tissue evidence="1">Leaves</tissue>
    </source>
</reference>
<gene>
    <name evidence="1" type="ORF">VNO77_10400</name>
</gene>
<evidence type="ECO:0000313" key="1">
    <source>
        <dbReference type="EMBL" id="KAK7351160.1"/>
    </source>
</evidence>
<sequence length="70" mass="7858">MKNITVMCIGVTAGHSGIQTHRASFFCIHFVIRASARQQADFVSSQELGIMPLLQRLLLAKYQKAKFEYG</sequence>
<dbReference type="AlphaFoldDB" id="A0AAN9MAC9"/>
<proteinExistence type="predicted"/>
<evidence type="ECO:0000313" key="2">
    <source>
        <dbReference type="Proteomes" id="UP001367508"/>
    </source>
</evidence>